<proteinExistence type="predicted"/>
<feature type="compositionally biased region" description="Basic and acidic residues" evidence="2">
    <location>
        <begin position="172"/>
        <end position="188"/>
    </location>
</feature>
<dbReference type="Proteomes" id="UP001212997">
    <property type="component" value="Unassembled WGS sequence"/>
</dbReference>
<evidence type="ECO:0000256" key="2">
    <source>
        <dbReference type="SAM" id="MobiDB-lite"/>
    </source>
</evidence>
<evidence type="ECO:0000313" key="3">
    <source>
        <dbReference type="EMBL" id="KAJ3489841.1"/>
    </source>
</evidence>
<evidence type="ECO:0000256" key="1">
    <source>
        <dbReference type="SAM" id="Coils"/>
    </source>
</evidence>
<keyword evidence="1" id="KW-0175">Coiled coil</keyword>
<comment type="caution">
    <text evidence="3">The sequence shown here is derived from an EMBL/GenBank/DDBJ whole genome shotgun (WGS) entry which is preliminary data.</text>
</comment>
<reference evidence="3" key="1">
    <citation type="submission" date="2022-07" db="EMBL/GenBank/DDBJ databases">
        <title>Genome Sequence of Physisporinus lineatus.</title>
        <authorList>
            <person name="Buettner E."/>
        </authorList>
    </citation>
    <scope>NUCLEOTIDE SEQUENCE</scope>
    <source>
        <strain evidence="3">VT162</strain>
    </source>
</reference>
<evidence type="ECO:0000313" key="4">
    <source>
        <dbReference type="Proteomes" id="UP001212997"/>
    </source>
</evidence>
<feature type="coiled-coil region" evidence="1">
    <location>
        <begin position="114"/>
        <end position="141"/>
    </location>
</feature>
<feature type="region of interest" description="Disordered" evidence="2">
    <location>
        <begin position="172"/>
        <end position="204"/>
    </location>
</feature>
<keyword evidence="4" id="KW-1185">Reference proteome</keyword>
<name>A0AAD5VBB2_9APHY</name>
<organism evidence="3 4">
    <name type="scientific">Meripilus lineatus</name>
    <dbReference type="NCBI Taxonomy" id="2056292"/>
    <lineage>
        <taxon>Eukaryota</taxon>
        <taxon>Fungi</taxon>
        <taxon>Dikarya</taxon>
        <taxon>Basidiomycota</taxon>
        <taxon>Agaricomycotina</taxon>
        <taxon>Agaricomycetes</taxon>
        <taxon>Polyporales</taxon>
        <taxon>Meripilaceae</taxon>
        <taxon>Meripilus</taxon>
    </lineage>
</organism>
<feature type="compositionally biased region" description="Gly residues" evidence="2">
    <location>
        <begin position="189"/>
        <end position="198"/>
    </location>
</feature>
<gene>
    <name evidence="3" type="ORF">NLI96_g1873</name>
</gene>
<accession>A0AAD5VBB2</accession>
<protein>
    <submittedName>
        <fullName evidence="3">Uncharacterized protein</fullName>
    </submittedName>
</protein>
<sequence length="230" mass="26499">MLKFILTQGSLYIRLIHDDPQYFIPVPFTALLKFQHQTNLLHPSFDLSHLVEIRTTIDPHSEYILEEMDTISSMWKHDELIDLDNLERLQIGIHLDDDNPFGKPQMELMDYLKEHVKEEEVDSASDTLDKLERRFETLRDCDRRYELEITVDGSPIDDVLREWKTKIVAVEKEEGAKEDGGAEEREGGAEGAGEGTEGGSDWFWTDSEFESYPLLSGTTTMIPYSYIHGS</sequence>
<dbReference type="AlphaFoldDB" id="A0AAD5VBB2"/>
<dbReference type="EMBL" id="JANAWD010000038">
    <property type="protein sequence ID" value="KAJ3489841.1"/>
    <property type="molecule type" value="Genomic_DNA"/>
</dbReference>